<sequence length="62" mass="6489">MTEQGKEPAPAVKASDSGEKAHSSGVRKNSAALSAALRANLARRKARDRALRANAQKTDSEG</sequence>
<dbReference type="EMBL" id="OY288114">
    <property type="protein sequence ID" value="CAJ0850845.1"/>
    <property type="molecule type" value="Genomic_DNA"/>
</dbReference>
<reference evidence="2" key="1">
    <citation type="submission" date="2023-07" db="EMBL/GenBank/DDBJ databases">
        <authorList>
            <person name="Pelsma A.J. K."/>
        </authorList>
    </citation>
    <scope>NUCLEOTIDE SEQUENCE</scope>
</reference>
<gene>
    <name evidence="2" type="ORF">AMST5_00330</name>
</gene>
<feature type="region of interest" description="Disordered" evidence="1">
    <location>
        <begin position="1"/>
        <end position="62"/>
    </location>
</feature>
<evidence type="ECO:0000313" key="2">
    <source>
        <dbReference type="EMBL" id="CAJ0850845.1"/>
    </source>
</evidence>
<evidence type="ECO:0000256" key="1">
    <source>
        <dbReference type="SAM" id="MobiDB-lite"/>
    </source>
</evidence>
<feature type="compositionally biased region" description="Low complexity" evidence="1">
    <location>
        <begin position="27"/>
        <end position="40"/>
    </location>
</feature>
<protein>
    <submittedName>
        <fullName evidence="2">Uncharacterized protein</fullName>
    </submittedName>
</protein>
<accession>A0AA48LXN7</accession>
<dbReference type="AlphaFoldDB" id="A0AA48LXN7"/>
<proteinExistence type="predicted"/>
<organism evidence="2">
    <name type="scientific">freshwater sediment metagenome</name>
    <dbReference type="NCBI Taxonomy" id="556182"/>
    <lineage>
        <taxon>unclassified sequences</taxon>
        <taxon>metagenomes</taxon>
        <taxon>ecological metagenomes</taxon>
    </lineage>
</organism>
<name>A0AA48LXN7_9ZZZZ</name>